<dbReference type="Pfam" id="PF00107">
    <property type="entry name" value="ADH_zinc_N"/>
    <property type="match status" value="1"/>
</dbReference>
<dbReference type="STRING" id="450378.GCA_001661675_00355"/>
<dbReference type="AlphaFoldDB" id="A0A1Z1F8S8"/>
<dbReference type="KEGG" id="cman:A9D14_01785"/>
<sequence length="370" mass="39317">MGFDGRQLTTQLDADGTLTLRLAERDWDAPTGRNLLVRMEAAPINPSDLGLLFAAADVENADYGDGRLVAQMPEKVTRSMAARHGKAMPAGNEGAGTVVAAGDDPAAQALMGKRVACVPGAAYGTYATCDASMAFAIGDDVTAEQAASSFVNPMTALGFTETMRADGYTGIVHAAAASNLGQMLVRICLADGIPLVNVVRSADQVKLLKDLGATHVIDMTEDGFIKRLADAVEETGAMLGFDPIGGGTMASDMLTAMEAQATRGAEFSRYGSSEDKKVYIYGALDTGPTKLSRGFGFTWDVSGWLLFPFLQKAGSEVRARMQKRVLSELTTTFASHYSDRITLDQMLQKDAVLTYNARKTGQKFLVLPNG</sequence>
<evidence type="ECO:0000256" key="1">
    <source>
        <dbReference type="ARBA" id="ARBA00022857"/>
    </source>
</evidence>
<name>A0A1Z1F8S8_9SPHN</name>
<keyword evidence="5" id="KW-1185">Reference proteome</keyword>
<organism evidence="4 5">
    <name type="scientific">Croceicoccus marinus</name>
    <dbReference type="NCBI Taxonomy" id="450378"/>
    <lineage>
        <taxon>Bacteria</taxon>
        <taxon>Pseudomonadati</taxon>
        <taxon>Pseudomonadota</taxon>
        <taxon>Alphaproteobacteria</taxon>
        <taxon>Sphingomonadales</taxon>
        <taxon>Erythrobacteraceae</taxon>
        <taxon>Croceicoccus</taxon>
    </lineage>
</organism>
<evidence type="ECO:0000259" key="3">
    <source>
        <dbReference type="SMART" id="SM00829"/>
    </source>
</evidence>
<dbReference type="RefSeq" id="WP_066842433.1">
    <property type="nucleotide sequence ID" value="NZ_CP019602.1"/>
</dbReference>
<proteinExistence type="predicted"/>
<dbReference type="SMART" id="SM00829">
    <property type="entry name" value="PKS_ER"/>
    <property type="match status" value="1"/>
</dbReference>
<keyword evidence="1" id="KW-0521">NADP</keyword>
<dbReference type="InterPro" id="IPR036291">
    <property type="entry name" value="NAD(P)-bd_dom_sf"/>
</dbReference>
<gene>
    <name evidence="4" type="ORF">A9D14_01785</name>
</gene>
<dbReference type="Gene3D" id="3.40.50.720">
    <property type="entry name" value="NAD(P)-binding Rossmann-like Domain"/>
    <property type="match status" value="1"/>
</dbReference>
<dbReference type="Proteomes" id="UP000195807">
    <property type="component" value="Chromosome"/>
</dbReference>
<dbReference type="PANTHER" id="PTHR48106">
    <property type="entry name" value="QUINONE OXIDOREDUCTASE PIG3-RELATED"/>
    <property type="match status" value="1"/>
</dbReference>
<dbReference type="OrthoDB" id="8629910at2"/>
<dbReference type="SUPFAM" id="SSF50129">
    <property type="entry name" value="GroES-like"/>
    <property type="match status" value="1"/>
</dbReference>
<dbReference type="PANTHER" id="PTHR48106:SF18">
    <property type="entry name" value="QUINONE OXIDOREDUCTASE PIG3"/>
    <property type="match status" value="1"/>
</dbReference>
<dbReference type="InterPro" id="IPR013149">
    <property type="entry name" value="ADH-like_C"/>
</dbReference>
<dbReference type="Gene3D" id="3.90.180.10">
    <property type="entry name" value="Medium-chain alcohol dehydrogenases, catalytic domain"/>
    <property type="match status" value="1"/>
</dbReference>
<keyword evidence="2" id="KW-0560">Oxidoreductase</keyword>
<dbReference type="CDD" id="cd08291">
    <property type="entry name" value="ETR_like_1"/>
    <property type="match status" value="1"/>
</dbReference>
<dbReference type="InterPro" id="IPR011032">
    <property type="entry name" value="GroES-like_sf"/>
</dbReference>
<evidence type="ECO:0000313" key="5">
    <source>
        <dbReference type="Proteomes" id="UP000195807"/>
    </source>
</evidence>
<evidence type="ECO:0000256" key="2">
    <source>
        <dbReference type="ARBA" id="ARBA00023002"/>
    </source>
</evidence>
<accession>A0A1Z1F8S8</accession>
<feature type="domain" description="Enoyl reductase (ER)" evidence="3">
    <location>
        <begin position="16"/>
        <end position="353"/>
    </location>
</feature>
<dbReference type="EMBL" id="CP019602">
    <property type="protein sequence ID" value="ARU15136.1"/>
    <property type="molecule type" value="Genomic_DNA"/>
</dbReference>
<dbReference type="InterPro" id="IPR020843">
    <property type="entry name" value="ER"/>
</dbReference>
<protein>
    <submittedName>
        <fullName evidence="4">NADH oxidase</fullName>
    </submittedName>
</protein>
<dbReference type="GO" id="GO:0016651">
    <property type="term" value="F:oxidoreductase activity, acting on NAD(P)H"/>
    <property type="evidence" value="ECO:0007669"/>
    <property type="project" value="TreeGrafter"/>
</dbReference>
<dbReference type="SUPFAM" id="SSF51735">
    <property type="entry name" value="NAD(P)-binding Rossmann-fold domains"/>
    <property type="match status" value="1"/>
</dbReference>
<dbReference type="GO" id="GO:0070402">
    <property type="term" value="F:NADPH binding"/>
    <property type="evidence" value="ECO:0007669"/>
    <property type="project" value="TreeGrafter"/>
</dbReference>
<evidence type="ECO:0000313" key="4">
    <source>
        <dbReference type="EMBL" id="ARU15136.1"/>
    </source>
</evidence>
<reference evidence="4 5" key="1">
    <citation type="submission" date="2017-01" db="EMBL/GenBank/DDBJ databases">
        <title>Complete genome sequence of esterase-producing bacterium Croceicoccus marinus E4A9.</title>
        <authorList>
            <person name="Wu Y.-H."/>
            <person name="Cheng H."/>
            <person name="Xu L."/>
            <person name="Huo Y.-Y."/>
            <person name="Wang C.-S."/>
            <person name="Xu X.-W."/>
        </authorList>
    </citation>
    <scope>NUCLEOTIDE SEQUENCE [LARGE SCALE GENOMIC DNA]</scope>
    <source>
        <strain evidence="4 5">E4A9</strain>
    </source>
</reference>